<accession>A0A915IQ85</accession>
<protein>
    <submittedName>
        <fullName evidence="2">Regulatory protein zeste</fullName>
    </submittedName>
</protein>
<keyword evidence="1" id="KW-1185">Reference proteome</keyword>
<dbReference type="AlphaFoldDB" id="A0A915IQ85"/>
<dbReference type="WBParaSite" id="nRc.2.0.1.t15579-RA">
    <property type="protein sequence ID" value="nRc.2.0.1.t15579-RA"/>
    <property type="gene ID" value="nRc.2.0.1.g15579"/>
</dbReference>
<reference evidence="2" key="1">
    <citation type="submission" date="2022-11" db="UniProtKB">
        <authorList>
            <consortium name="WormBaseParasite"/>
        </authorList>
    </citation>
    <scope>IDENTIFICATION</scope>
</reference>
<evidence type="ECO:0000313" key="1">
    <source>
        <dbReference type="Proteomes" id="UP000887565"/>
    </source>
</evidence>
<sequence>MPKIVNSEKLKVLLLTKIEEKKDILFGKFSDCLTKNDRCKAWQEVYEFGKSIGYGFSSDSTYAYVRDTVWPNIRKASVAKRDKLQRTGEGNEDGGLSAVDEKVINIIGNESAAVMGLSITESMDRTEKYCESAKIIEDTDMSISSVSNKKVAKKRISSMIDKDSTDDATPGTDEKRSLQIVNLKLSNAYLEKKLKLVDSLEYKAQLEIRLLQKQLADDGPAASITCNVRSETAPPVLAYEQPGSSENLYHYMY</sequence>
<organism evidence="1 2">
    <name type="scientific">Romanomermis culicivorax</name>
    <name type="common">Nematode worm</name>
    <dbReference type="NCBI Taxonomy" id="13658"/>
    <lineage>
        <taxon>Eukaryota</taxon>
        <taxon>Metazoa</taxon>
        <taxon>Ecdysozoa</taxon>
        <taxon>Nematoda</taxon>
        <taxon>Enoplea</taxon>
        <taxon>Dorylaimia</taxon>
        <taxon>Mermithida</taxon>
        <taxon>Mermithoidea</taxon>
        <taxon>Mermithidae</taxon>
        <taxon>Romanomermis</taxon>
    </lineage>
</organism>
<dbReference type="Proteomes" id="UP000887565">
    <property type="component" value="Unplaced"/>
</dbReference>
<evidence type="ECO:0000313" key="2">
    <source>
        <dbReference type="WBParaSite" id="nRc.2.0.1.t15579-RA"/>
    </source>
</evidence>
<proteinExistence type="predicted"/>
<name>A0A915IQ85_ROMCU</name>